<dbReference type="EMBL" id="AP015042">
    <property type="protein sequence ID" value="BAT97238.1"/>
    <property type="molecule type" value="Genomic_DNA"/>
</dbReference>
<dbReference type="Proteomes" id="UP000291084">
    <property type="component" value="Chromosome 9"/>
</dbReference>
<accession>A0A0S3SWJ0</accession>
<feature type="non-terminal residue" evidence="2">
    <location>
        <position position="1"/>
    </location>
</feature>
<gene>
    <name evidence="2" type="primary">Vigan.09G062300</name>
    <name evidence="2" type="ORF">VIGAN_09062300</name>
</gene>
<proteinExistence type="predicted"/>
<keyword evidence="3" id="KW-1185">Reference proteome</keyword>
<feature type="region of interest" description="Disordered" evidence="1">
    <location>
        <begin position="1"/>
        <end position="26"/>
    </location>
</feature>
<name>A0A0S3SWJ0_PHAAN</name>
<reference evidence="2 3" key="1">
    <citation type="journal article" date="2015" name="Sci. Rep.">
        <title>The power of single molecule real-time sequencing technology in the de novo assembly of a eukaryotic genome.</title>
        <authorList>
            <person name="Sakai H."/>
            <person name="Naito K."/>
            <person name="Ogiso-Tanaka E."/>
            <person name="Takahashi Y."/>
            <person name="Iseki K."/>
            <person name="Muto C."/>
            <person name="Satou K."/>
            <person name="Teruya K."/>
            <person name="Shiroma A."/>
            <person name="Shimoji M."/>
            <person name="Hirano T."/>
            <person name="Itoh T."/>
            <person name="Kaga A."/>
            <person name="Tomooka N."/>
        </authorList>
    </citation>
    <scope>NUCLEOTIDE SEQUENCE [LARGE SCALE GENOMIC DNA]</scope>
    <source>
        <strain evidence="3">cv. Shumari</strain>
    </source>
</reference>
<evidence type="ECO:0000256" key="1">
    <source>
        <dbReference type="SAM" id="MobiDB-lite"/>
    </source>
</evidence>
<dbReference type="OrthoDB" id="1747743at2759"/>
<evidence type="ECO:0000313" key="2">
    <source>
        <dbReference type="EMBL" id="BAT97238.1"/>
    </source>
</evidence>
<sequence>STYLLDHQSQNEDSSSDSDTSISEEEALPCEGELLLVRRLLGSQTHELEQSQRENLFRTRCKIFENTCSLIVDSGSS</sequence>
<protein>
    <submittedName>
        <fullName evidence="2">Uncharacterized protein</fullName>
    </submittedName>
</protein>
<dbReference type="AlphaFoldDB" id="A0A0S3SWJ0"/>
<evidence type="ECO:0000313" key="3">
    <source>
        <dbReference type="Proteomes" id="UP000291084"/>
    </source>
</evidence>
<organism evidence="2 3">
    <name type="scientific">Vigna angularis var. angularis</name>
    <dbReference type="NCBI Taxonomy" id="157739"/>
    <lineage>
        <taxon>Eukaryota</taxon>
        <taxon>Viridiplantae</taxon>
        <taxon>Streptophyta</taxon>
        <taxon>Embryophyta</taxon>
        <taxon>Tracheophyta</taxon>
        <taxon>Spermatophyta</taxon>
        <taxon>Magnoliopsida</taxon>
        <taxon>eudicotyledons</taxon>
        <taxon>Gunneridae</taxon>
        <taxon>Pentapetalae</taxon>
        <taxon>rosids</taxon>
        <taxon>fabids</taxon>
        <taxon>Fabales</taxon>
        <taxon>Fabaceae</taxon>
        <taxon>Papilionoideae</taxon>
        <taxon>50 kb inversion clade</taxon>
        <taxon>NPAAA clade</taxon>
        <taxon>indigoferoid/millettioid clade</taxon>
        <taxon>Phaseoleae</taxon>
        <taxon>Vigna</taxon>
    </lineage>
</organism>